<dbReference type="InterPro" id="IPR001188">
    <property type="entry name" value="Sperm_putr-bd"/>
</dbReference>
<proteinExistence type="predicted"/>
<dbReference type="EMBL" id="BQKM01000020">
    <property type="protein sequence ID" value="GJN55691.1"/>
    <property type="molecule type" value="Genomic_DNA"/>
</dbReference>
<evidence type="ECO:0000256" key="3">
    <source>
        <dbReference type="ARBA" id="ARBA00022729"/>
    </source>
</evidence>
<dbReference type="CDD" id="cd13588">
    <property type="entry name" value="PBP2_polyamine_1"/>
    <property type="match status" value="1"/>
</dbReference>
<evidence type="ECO:0000313" key="9">
    <source>
        <dbReference type="Proteomes" id="UP001054892"/>
    </source>
</evidence>
<evidence type="ECO:0000313" key="8">
    <source>
        <dbReference type="Proteomes" id="UP000509383"/>
    </source>
</evidence>
<dbReference type="Pfam" id="PF13416">
    <property type="entry name" value="SBP_bac_8"/>
    <property type="match status" value="1"/>
</dbReference>
<dbReference type="PANTHER" id="PTHR30222:SF18">
    <property type="entry name" value="BIFUNCTIONAL POLYHYDROXYBUTYRATE SYNTHASE _ ABC TRANSPORTER PERIPLASMIC BINDING PROTEIN-RELATED"/>
    <property type="match status" value="1"/>
</dbReference>
<reference evidence="6 8" key="1">
    <citation type="submission" date="2020-05" db="EMBL/GenBank/DDBJ databases">
        <title>Characterization of novel class B3 metallo-beta-lactamase from novel Pseudomonas species.</title>
        <authorList>
            <person name="Yamada K."/>
            <person name="Aoki K."/>
            <person name="Ishii Y."/>
        </authorList>
    </citation>
    <scope>NUCLEOTIDE SEQUENCE [LARGE SCALE GENOMIC DNA]</scope>
    <source>
        <strain evidence="6 8">TUM18999</strain>
        <strain evidence="7 9">TUM20286</strain>
    </source>
</reference>
<evidence type="ECO:0000256" key="2">
    <source>
        <dbReference type="ARBA" id="ARBA00022448"/>
    </source>
</evidence>
<evidence type="ECO:0000313" key="6">
    <source>
        <dbReference type="EMBL" id="BCG24156.1"/>
    </source>
</evidence>
<feature type="chain" id="PRO_5026871071" evidence="5">
    <location>
        <begin position="25"/>
        <end position="385"/>
    </location>
</feature>
<evidence type="ECO:0000313" key="7">
    <source>
        <dbReference type="EMBL" id="GJN55691.1"/>
    </source>
</evidence>
<name>A0A6J4E4H1_9PSED</name>
<dbReference type="InterPro" id="IPR006059">
    <property type="entry name" value="SBP"/>
</dbReference>
<dbReference type="Proteomes" id="UP000509383">
    <property type="component" value="Chromosome"/>
</dbReference>
<keyword evidence="4" id="KW-0574">Periplasm</keyword>
<feature type="signal peptide" evidence="5">
    <location>
        <begin position="1"/>
        <end position="24"/>
    </location>
</feature>
<dbReference type="PRINTS" id="PR00909">
    <property type="entry name" value="SPERMDNBNDNG"/>
</dbReference>
<comment type="subcellular location">
    <subcellularLocation>
        <location evidence="1">Periplasm</location>
    </subcellularLocation>
</comment>
<dbReference type="AlphaFoldDB" id="A0A6J4E4H1"/>
<protein>
    <submittedName>
        <fullName evidence="6">Spermidine/putrescine ABC transporter substrate-binding protein</fullName>
    </submittedName>
</protein>
<keyword evidence="9" id="KW-1185">Reference proteome</keyword>
<dbReference type="RefSeq" id="WP_173178377.1">
    <property type="nucleotide sequence ID" value="NZ_AP023189.1"/>
</dbReference>
<dbReference type="NCBIfam" id="NF041888">
    <property type="entry name" value="ABC_SBP_YdcS"/>
    <property type="match status" value="1"/>
</dbReference>
<sequence>MSSIRSTLSAFACASALLSGALQAAQPLKQIGEGEGALDIIAWPGYVERGETDKAYDWVTAFEKDSGCKVNVKTAATSDEMVSLMAKGGYDLVTASGDASLRLVAGKRVQPIDTALIPNWKNVDERLRDAPWHTVAGQHFGTPYQWGPNVLMYNTQVFPKPPTSWNVVFEETTLPDGKSNKGRVQAYDGPIYIADAALYLRRTRPELGIRDPYELSEAQYAAVIALLRGQQPLVHRYWHDATVQMSDFKNEGVAASGSWPYQVNALRGEKQPVASTIPTEGSTGWADTTMLHAEAKHPNCAYKWMNWSLEPKVQGDVAAWFGSVPAVPKGCSSSELLGAGGCATNGYDQFDKIAFWKTPQAKCGEGQCVPYSRWTQDYIAIMGGR</sequence>
<evidence type="ECO:0000256" key="4">
    <source>
        <dbReference type="ARBA" id="ARBA00022764"/>
    </source>
</evidence>
<dbReference type="GO" id="GO:0042597">
    <property type="term" value="C:periplasmic space"/>
    <property type="evidence" value="ECO:0007669"/>
    <property type="project" value="UniProtKB-SubCell"/>
</dbReference>
<dbReference type="GO" id="GO:0015846">
    <property type="term" value="P:polyamine transport"/>
    <property type="evidence" value="ECO:0007669"/>
    <property type="project" value="InterPro"/>
</dbReference>
<accession>A0A6J4E4H1</accession>
<keyword evidence="2" id="KW-0813">Transport</keyword>
<evidence type="ECO:0000256" key="5">
    <source>
        <dbReference type="SAM" id="SignalP"/>
    </source>
</evidence>
<dbReference type="KEGG" id="ptw:TUM18999_23470"/>
<dbReference type="Gene3D" id="3.40.190.10">
    <property type="entry name" value="Periplasmic binding protein-like II"/>
    <property type="match status" value="2"/>
</dbReference>
<dbReference type="PANTHER" id="PTHR30222">
    <property type="entry name" value="SPERMIDINE/PUTRESCINE-BINDING PERIPLASMIC PROTEIN"/>
    <property type="match status" value="1"/>
</dbReference>
<evidence type="ECO:0000256" key="1">
    <source>
        <dbReference type="ARBA" id="ARBA00004418"/>
    </source>
</evidence>
<organism evidence="6 8">
    <name type="scientific">Pseudomonas tohonis</name>
    <dbReference type="NCBI Taxonomy" id="2725477"/>
    <lineage>
        <taxon>Bacteria</taxon>
        <taxon>Pseudomonadati</taxon>
        <taxon>Pseudomonadota</taxon>
        <taxon>Gammaproteobacteria</taxon>
        <taxon>Pseudomonadales</taxon>
        <taxon>Pseudomonadaceae</taxon>
        <taxon>Pseudomonas</taxon>
    </lineage>
</organism>
<dbReference type="Proteomes" id="UP001054892">
    <property type="component" value="Unassembled WGS sequence"/>
</dbReference>
<dbReference type="SUPFAM" id="SSF53850">
    <property type="entry name" value="Periplasmic binding protein-like II"/>
    <property type="match status" value="1"/>
</dbReference>
<dbReference type="GO" id="GO:0019808">
    <property type="term" value="F:polyamine binding"/>
    <property type="evidence" value="ECO:0007669"/>
    <property type="project" value="InterPro"/>
</dbReference>
<dbReference type="EMBL" id="AP023189">
    <property type="protein sequence ID" value="BCG24156.1"/>
    <property type="molecule type" value="Genomic_DNA"/>
</dbReference>
<keyword evidence="3 5" id="KW-0732">Signal</keyword>
<gene>
    <name evidence="6" type="ORF">TUM18999_23470</name>
    <name evidence="7" type="ORF">TUM20286_54430</name>
</gene>